<dbReference type="EMBL" id="BK032666">
    <property type="protein sequence ID" value="DAF53903.1"/>
    <property type="molecule type" value="Genomic_DNA"/>
</dbReference>
<reference evidence="2" key="1">
    <citation type="journal article" date="2021" name="Proc. Natl. Acad. Sci. U.S.A.">
        <title>A Catalog of Tens of Thousands of Viruses from Human Metagenomes Reveals Hidden Associations with Chronic Diseases.</title>
        <authorList>
            <person name="Tisza M.J."/>
            <person name="Buck C.B."/>
        </authorList>
    </citation>
    <scope>NUCLEOTIDE SEQUENCE</scope>
    <source>
        <strain evidence="2">Ct2Qy24</strain>
    </source>
</reference>
<dbReference type="InterPro" id="IPR036388">
    <property type="entry name" value="WH-like_DNA-bd_sf"/>
</dbReference>
<name>A0A8S5ST82_9CAUD</name>
<sequence>MRKKVAPMDKNILNDYIDACALIRETEQQIRRLQAKQSETTQDSVRGSNPEFPYNSQHFKIEGTTFSMRDDARLVEKQKLLADRRAAAEETRVQVERWMVTIPARMQRIIRWKFFERLTWDEVAVKMGRNATAASVKMEFQRFMV</sequence>
<feature type="compositionally biased region" description="Polar residues" evidence="1">
    <location>
        <begin position="35"/>
        <end position="47"/>
    </location>
</feature>
<dbReference type="SUPFAM" id="SSF88659">
    <property type="entry name" value="Sigma3 and sigma4 domains of RNA polymerase sigma factors"/>
    <property type="match status" value="1"/>
</dbReference>
<dbReference type="InterPro" id="IPR013324">
    <property type="entry name" value="RNA_pol_sigma_r3/r4-like"/>
</dbReference>
<evidence type="ECO:0008006" key="3">
    <source>
        <dbReference type="Google" id="ProtNLM"/>
    </source>
</evidence>
<organism evidence="2">
    <name type="scientific">Myoviridae sp. ct2Qy24</name>
    <dbReference type="NCBI Taxonomy" id="2827656"/>
    <lineage>
        <taxon>Viruses</taxon>
        <taxon>Duplodnaviria</taxon>
        <taxon>Heunggongvirae</taxon>
        <taxon>Uroviricota</taxon>
        <taxon>Caudoviricetes</taxon>
    </lineage>
</organism>
<protein>
    <recommendedName>
        <fullName evidence="3">RNA polymerase subunit sigma-70</fullName>
    </recommendedName>
</protein>
<feature type="region of interest" description="Disordered" evidence="1">
    <location>
        <begin position="35"/>
        <end position="55"/>
    </location>
</feature>
<accession>A0A8S5ST82</accession>
<dbReference type="Gene3D" id="1.10.10.10">
    <property type="entry name" value="Winged helix-like DNA-binding domain superfamily/Winged helix DNA-binding domain"/>
    <property type="match status" value="1"/>
</dbReference>
<evidence type="ECO:0000256" key="1">
    <source>
        <dbReference type="SAM" id="MobiDB-lite"/>
    </source>
</evidence>
<proteinExistence type="predicted"/>
<evidence type="ECO:0000313" key="2">
    <source>
        <dbReference type="EMBL" id="DAF53903.1"/>
    </source>
</evidence>